<accession>A0A3Q0ESH0</accession>
<evidence type="ECO:0000313" key="1">
    <source>
        <dbReference type="Proteomes" id="UP000087766"/>
    </source>
</evidence>
<reference evidence="1" key="1">
    <citation type="journal article" date="2014" name="Nat. Commun.">
        <title>Genome sequence of mungbean and insights into evolution within Vigna species.</title>
        <authorList>
            <person name="Kang Y.J."/>
            <person name="Kim S.K."/>
            <person name="Kim M.Y."/>
            <person name="Lestari P."/>
            <person name="Kim K.H."/>
            <person name="Ha B.K."/>
            <person name="Jun T.H."/>
            <person name="Hwang W.J."/>
            <person name="Lee T."/>
            <person name="Lee J."/>
            <person name="Shim S."/>
            <person name="Yoon M.Y."/>
            <person name="Jang Y.E."/>
            <person name="Han K.S."/>
            <person name="Taeprayoon P."/>
            <person name="Yoon N."/>
            <person name="Somta P."/>
            <person name="Tanya P."/>
            <person name="Kim K.S."/>
            <person name="Gwag J.G."/>
            <person name="Moon J.K."/>
            <person name="Lee Y.H."/>
            <person name="Park B.S."/>
            <person name="Bombarely A."/>
            <person name="Doyle J.J."/>
            <person name="Jackson S.A."/>
            <person name="Schafleitner R."/>
            <person name="Srinives P."/>
            <person name="Varshney R.K."/>
            <person name="Lee S.H."/>
        </authorList>
    </citation>
    <scope>NUCLEOTIDE SEQUENCE [LARGE SCALE GENOMIC DNA]</scope>
    <source>
        <strain evidence="1">cv. VC1973A</strain>
    </source>
</reference>
<proteinExistence type="predicted"/>
<dbReference type="GeneID" id="106769352"/>
<organism evidence="1 2">
    <name type="scientific">Vigna radiata var. radiata</name>
    <name type="common">Mung bean</name>
    <name type="synonym">Phaseolus aureus</name>
    <dbReference type="NCBI Taxonomy" id="3916"/>
    <lineage>
        <taxon>Eukaryota</taxon>
        <taxon>Viridiplantae</taxon>
        <taxon>Streptophyta</taxon>
        <taxon>Embryophyta</taxon>
        <taxon>Tracheophyta</taxon>
        <taxon>Spermatophyta</taxon>
        <taxon>Magnoliopsida</taxon>
        <taxon>eudicotyledons</taxon>
        <taxon>Gunneridae</taxon>
        <taxon>Pentapetalae</taxon>
        <taxon>rosids</taxon>
        <taxon>fabids</taxon>
        <taxon>Fabales</taxon>
        <taxon>Fabaceae</taxon>
        <taxon>Papilionoideae</taxon>
        <taxon>50 kb inversion clade</taxon>
        <taxon>NPAAA clade</taxon>
        <taxon>indigoferoid/millettioid clade</taxon>
        <taxon>Phaseoleae</taxon>
        <taxon>Vigna</taxon>
    </lineage>
</organism>
<dbReference type="RefSeq" id="XP_022634655.1">
    <property type="nucleotide sequence ID" value="XM_022778934.1"/>
</dbReference>
<reference evidence="2" key="2">
    <citation type="submission" date="2025-08" db="UniProtKB">
        <authorList>
            <consortium name="RefSeq"/>
        </authorList>
    </citation>
    <scope>IDENTIFICATION</scope>
    <source>
        <tissue evidence="2">Leaf</tissue>
    </source>
</reference>
<protein>
    <submittedName>
        <fullName evidence="2">Uncharacterized protein LOC106769352</fullName>
    </submittedName>
</protein>
<keyword evidence="1" id="KW-1185">Reference proteome</keyword>
<dbReference type="Proteomes" id="UP000087766">
    <property type="component" value="Chromosome 1"/>
</dbReference>
<sequence length="151" mass="17519">MAIVPLRAVRGDPRPNVNADQLYIAVGVRDRAHRIVCEIIGQTLSTTSIHTLAPYKYIDNMLVLFATTIFMHFEKRRTGVVKRILFSSLYADLIVSDYYRMPKNRRVFTDHNYRSCLRVGHFSLADIPTADFVSEVFLFLLCLWWCVTLFI</sequence>
<dbReference type="KEGG" id="vra:106769352"/>
<gene>
    <name evidence="2" type="primary">LOC106769352</name>
</gene>
<evidence type="ECO:0000313" key="2">
    <source>
        <dbReference type="RefSeq" id="XP_022634655.1"/>
    </source>
</evidence>
<name>A0A3Q0ESH0_VIGRR</name>
<dbReference type="AlphaFoldDB" id="A0A3Q0ESH0"/>